<protein>
    <recommendedName>
        <fullName evidence="1">Peptidase S1 domain-containing protein</fullName>
    </recommendedName>
</protein>
<dbReference type="AlphaFoldDB" id="A0A9Q1ZC54"/>
<dbReference type="EMBL" id="LGVR01000015">
    <property type="protein sequence ID" value="KOA89557.1"/>
    <property type="molecule type" value="Genomic_DNA"/>
</dbReference>
<dbReference type="GO" id="GO:0006508">
    <property type="term" value="P:proteolysis"/>
    <property type="evidence" value="ECO:0007669"/>
    <property type="project" value="InterPro"/>
</dbReference>
<sequence>MDKLSNLEQKIISICYCDYNYFFKNPNVVGVGLGYKTTNGFCTCEKCIKVFVKCKIPSNRLSNENLIPQFYKGIKTDITSTGIIKSSAFTARIRPVLGGYSVGPIRVKKNGSAGCLVHHGTDYYLLSANHVLAGGNTVPLGTTIVQPGVDDGGIASRDAIGKLSKFIPLNYITPTAQPENFVDCAIAKLSRKSILSPFIAIIGKLKGTHPPVLESHVQKSGRTSELTLGQITSIRCTIKVNFESGQCLFKNQILATKMSEAGDSGSILVDSNNFAIGLLVGSSTCNSIFNPIDTVLHSLNVSLVTS</sequence>
<gene>
    <name evidence="2" type="ORF">ADU74_03725</name>
</gene>
<evidence type="ECO:0000259" key="1">
    <source>
        <dbReference type="Pfam" id="PF00089"/>
    </source>
</evidence>
<name>A0A9Q1ZC54_CLOBO</name>
<dbReference type="InterPro" id="IPR009003">
    <property type="entry name" value="Peptidase_S1_PA"/>
</dbReference>
<dbReference type="RefSeq" id="WP_019278445.1">
    <property type="nucleotide sequence ID" value="NZ_LGVO01000041.1"/>
</dbReference>
<dbReference type="Proteomes" id="UP000037540">
    <property type="component" value="Unassembled WGS sequence"/>
</dbReference>
<dbReference type="GO" id="GO:0004252">
    <property type="term" value="F:serine-type endopeptidase activity"/>
    <property type="evidence" value="ECO:0007669"/>
    <property type="project" value="InterPro"/>
</dbReference>
<accession>A0A9Q1ZC54</accession>
<reference evidence="2 3" key="1">
    <citation type="submission" date="2015-07" db="EMBL/GenBank/DDBJ databases">
        <title>Draft genome sequences of 17 French Clostridium botulinum group III.</title>
        <authorList>
            <person name="Woudstra C."/>
            <person name="Le Marechal C."/>
            <person name="Souillard R."/>
            <person name="Bayon-Auboyer M.-H."/>
            <person name="Dessouter D."/>
            <person name="Fach P."/>
        </authorList>
    </citation>
    <scope>NUCLEOTIDE SEQUENCE [LARGE SCALE GENOMIC DNA]</scope>
    <source>
        <strain evidence="2 3">12LNRI-CD</strain>
    </source>
</reference>
<dbReference type="OrthoDB" id="104542at2"/>
<evidence type="ECO:0000313" key="3">
    <source>
        <dbReference type="Proteomes" id="UP000037540"/>
    </source>
</evidence>
<evidence type="ECO:0000313" key="2">
    <source>
        <dbReference type="EMBL" id="KOA89557.1"/>
    </source>
</evidence>
<dbReference type="Gene3D" id="2.40.10.10">
    <property type="entry name" value="Trypsin-like serine proteases"/>
    <property type="match status" value="1"/>
</dbReference>
<dbReference type="SUPFAM" id="SSF50494">
    <property type="entry name" value="Trypsin-like serine proteases"/>
    <property type="match status" value="1"/>
</dbReference>
<dbReference type="InterPro" id="IPR001254">
    <property type="entry name" value="Trypsin_dom"/>
</dbReference>
<dbReference type="Pfam" id="PF00089">
    <property type="entry name" value="Trypsin"/>
    <property type="match status" value="1"/>
</dbReference>
<feature type="domain" description="Peptidase S1" evidence="1">
    <location>
        <begin position="112"/>
        <end position="288"/>
    </location>
</feature>
<organism evidence="2 3">
    <name type="scientific">Clostridium botulinum</name>
    <dbReference type="NCBI Taxonomy" id="1491"/>
    <lineage>
        <taxon>Bacteria</taxon>
        <taxon>Bacillati</taxon>
        <taxon>Bacillota</taxon>
        <taxon>Clostridia</taxon>
        <taxon>Eubacteriales</taxon>
        <taxon>Clostridiaceae</taxon>
        <taxon>Clostridium</taxon>
    </lineage>
</organism>
<proteinExistence type="predicted"/>
<dbReference type="InterPro" id="IPR043504">
    <property type="entry name" value="Peptidase_S1_PA_chymotrypsin"/>
</dbReference>
<comment type="caution">
    <text evidence="2">The sequence shown here is derived from an EMBL/GenBank/DDBJ whole genome shotgun (WGS) entry which is preliminary data.</text>
</comment>